<reference evidence="1 3" key="1">
    <citation type="submission" date="2015-11" db="EMBL/GenBank/DDBJ databases">
        <title>Genomic analysis of 38 Legionella species identifies large and diverse effector repertoires.</title>
        <authorList>
            <person name="Burstein D."/>
            <person name="Amaro F."/>
            <person name="Zusman T."/>
            <person name="Lifshitz Z."/>
            <person name="Cohen O."/>
            <person name="Gilbert J.A."/>
            <person name="Pupko T."/>
            <person name="Shuman H.A."/>
            <person name="Segal G."/>
        </authorList>
    </citation>
    <scope>NUCLEOTIDE SEQUENCE [LARGE SCALE GENOMIC DNA]</scope>
    <source>
        <strain evidence="1 3">CDC#72-OH-14</strain>
    </source>
</reference>
<evidence type="ECO:0000313" key="1">
    <source>
        <dbReference type="EMBL" id="KTC88551.1"/>
    </source>
</evidence>
<protein>
    <submittedName>
        <fullName evidence="2">Uncharacterized protein</fullName>
    </submittedName>
</protein>
<sequence length="1577" mass="180319">MGRRDKDRFFKLTSIRDKKANHYPGGFGLTRLVHLRMDQKQSEPMYNYHTLDIGDDQDDSVALLRTLRAKLPRVMREQLNLQTQTRAYFLLAMLSDDDCVHRLREQLQEQYKAPPSSTTSLEQALSLITQLQESPCNHLAPFKYRLPNFLGEYPIHSREINRKIKQFNQLIEAYHADDLAKELDASALDKAYQDVLLALKDHYIGCNINSLWQLLKAMSAWSTAPIETFLLNYPCLLSPVDHIDNSAQVESISLSKKPVDLIGQPFSINKKAETQPFTSTFDYQINEAGRIADKSIYLSLHGFALKPGGHADALAKKIPDFLPWVQWQSNIRRQLSQLINLPLNDEFFDWLQTVLQRLGVEFITLKSSSYECYVSPFLNHKTVLNSLNEEMVLRILQEQCEQADIRIEAEHLPIIGRYLMRFLQRFQFNRGEALGIGANWGGVVSDSNEAGVDAFRFNDPEWAAHFRNLSLHRQGPSEAQMNAAIGIKYELQALLSSFEYMTQLQPSEYPNTLYNALVDNLITGLFPEPPYFENLAYTKYRRHYAVNDTDEGMQQIDSFYQPDPQGTYFKTNKGNYKQTPMFRQAGSLVVEAFPRDTGSGECSQSLSVANPLWPLQLQYAQSSSTGMRGHLVYNPIGPDEFIPDAFYGQVIRETEDFFVPFIGVIPKNFDKHFKQVELCASFVIRMLQSSRIMTYCPAFSAYYFAIAARFLPPIDRATPPLPSHTNIEINRKWQKLDKILHDPQRTAEVCHKAFFSLFKELIYSLYPLTQEDADLHYYFVELTSSPDAFVPQNRATCDRLIRELTTLKPLQNVMGLQHYENTLGYLSQLTDFFYPTPSDETAKAIAQQARLHVKPLLALPAVKEYFADLSKNPAANISPKVSPGLMYDALKYQAPSPAISQDFYSRRHATNFHSGYRNLDGNQIVKPSTLEAWLDIMIKTGGALLPLIRRDKTFFSLLTQPFAQAYIAGYQKYSTQVRYKLLKAIGSGIGGFVYGTGLGASHALSSIPRTLYNSLFASAIQQQKADHSLAISSAPSNEPGLRVQAIMDIRDHLLQLMATVNGHSPSKEKLISRLLTHVKKIHPSLFSGRVTKEIRYKQILLNAFPLEASEWQQLFDSVIDTGSNKVLERIINKHVLQIDSILIYALYECLTTPNFEKGTREKIKTIIDKHKLKDPQDKALTALAVYYANNPDAKRKDIAQYRFNGSALTKLKEKEQGLHQIQTWINNALDIQWGLETLFSSFMDQYKILLNQFTLGDIVAELPDSMREVLQELFSKPGREKQILNQYELSESHKAFLLQCALCYQSIVSKEVRDSILERARIHELSDSSLSIKAREHLKLTQFVQREWHHHLLPMESAQSIINEIKKQIKLSEHSVIDELSQLYEAVLQAPKSTQVFDAFYDTAMKIQRDYSVESPLHEWVNVTMNVLVNQLLDEITWSNERQLMNPLSDSQAVVTWLKHLMNYKHGVRALLVQQIEQAQSYDQAAWRCQHILHMLEASQPDKDYIRGTGMQKLLRVICQNSNTITTTGEQKAKEVPIIALCKHSITMQHALGRVREKIPDTDFVRPIDVVLKGFRN</sequence>
<dbReference type="EMBL" id="UGNX01000001">
    <property type="protein sequence ID" value="STX35960.1"/>
    <property type="molecule type" value="Genomic_DNA"/>
</dbReference>
<evidence type="ECO:0000313" key="4">
    <source>
        <dbReference type="Proteomes" id="UP000255316"/>
    </source>
</evidence>
<dbReference type="Proteomes" id="UP000054854">
    <property type="component" value="Unassembled WGS sequence"/>
</dbReference>
<dbReference type="EMBL" id="LNXX01000014">
    <property type="protein sequence ID" value="KTC88551.1"/>
    <property type="molecule type" value="Genomic_DNA"/>
</dbReference>
<evidence type="ECO:0000313" key="2">
    <source>
        <dbReference type="EMBL" id="STX35960.1"/>
    </source>
</evidence>
<gene>
    <name evidence="1" type="ORF">Lcin_1428</name>
    <name evidence="2" type="ORF">NCTC12438_02590</name>
</gene>
<keyword evidence="3" id="KW-1185">Reference proteome</keyword>
<dbReference type="Proteomes" id="UP000255316">
    <property type="component" value="Unassembled WGS sequence"/>
</dbReference>
<reference evidence="2 4" key="2">
    <citation type="submission" date="2018-06" db="EMBL/GenBank/DDBJ databases">
        <authorList>
            <consortium name="Pathogen Informatics"/>
            <person name="Doyle S."/>
        </authorList>
    </citation>
    <scope>NUCLEOTIDE SEQUENCE [LARGE SCALE GENOMIC DNA]</scope>
    <source>
        <strain evidence="2 4">NCTC12438</strain>
    </source>
</reference>
<proteinExistence type="predicted"/>
<accession>A0A378ILZ2</accession>
<evidence type="ECO:0000313" key="3">
    <source>
        <dbReference type="Proteomes" id="UP000054854"/>
    </source>
</evidence>
<name>A0A378ILZ2_9GAMM</name>
<organism evidence="2 4">
    <name type="scientific">Legionella cincinnatiensis</name>
    <dbReference type="NCBI Taxonomy" id="28085"/>
    <lineage>
        <taxon>Bacteria</taxon>
        <taxon>Pseudomonadati</taxon>
        <taxon>Pseudomonadota</taxon>
        <taxon>Gammaproteobacteria</taxon>
        <taxon>Legionellales</taxon>
        <taxon>Legionellaceae</taxon>
        <taxon>Legionella</taxon>
    </lineage>
</organism>